<dbReference type="GO" id="GO:0003677">
    <property type="term" value="F:DNA binding"/>
    <property type="evidence" value="ECO:0007669"/>
    <property type="project" value="InterPro"/>
</dbReference>
<dbReference type="GO" id="GO:0016987">
    <property type="term" value="F:sigma factor activity"/>
    <property type="evidence" value="ECO:0007669"/>
    <property type="project" value="UniProtKB-KW"/>
</dbReference>
<dbReference type="Pfam" id="PF04542">
    <property type="entry name" value="Sigma70_r2"/>
    <property type="match status" value="1"/>
</dbReference>
<evidence type="ECO:0000259" key="6">
    <source>
        <dbReference type="Pfam" id="PF04542"/>
    </source>
</evidence>
<dbReference type="SUPFAM" id="SSF88659">
    <property type="entry name" value="Sigma3 and sigma4 domains of RNA polymerase sigma factors"/>
    <property type="match status" value="1"/>
</dbReference>
<dbReference type="InterPro" id="IPR014284">
    <property type="entry name" value="RNA_pol_sigma-70_dom"/>
</dbReference>
<protein>
    <submittedName>
        <fullName evidence="8">RNA polymerase subunit sigma-24</fullName>
    </submittedName>
</protein>
<evidence type="ECO:0000256" key="5">
    <source>
        <dbReference type="ARBA" id="ARBA00023163"/>
    </source>
</evidence>
<dbReference type="SUPFAM" id="SSF54427">
    <property type="entry name" value="NTF2-like"/>
    <property type="match status" value="1"/>
</dbReference>
<dbReference type="InterPro" id="IPR013325">
    <property type="entry name" value="RNA_pol_sigma_r2"/>
</dbReference>
<dbReference type="InterPro" id="IPR052704">
    <property type="entry name" value="ECF_Sigma-70_Domain"/>
</dbReference>
<accession>A0A3E0VE72</accession>
<evidence type="ECO:0000256" key="2">
    <source>
        <dbReference type="ARBA" id="ARBA00011344"/>
    </source>
</evidence>
<dbReference type="PANTHER" id="PTHR30173:SF43">
    <property type="entry name" value="ECF RNA POLYMERASE SIGMA FACTOR SIGI-RELATED"/>
    <property type="match status" value="1"/>
</dbReference>
<dbReference type="InterPro" id="IPR007627">
    <property type="entry name" value="RNA_pol_sigma70_r2"/>
</dbReference>
<dbReference type="InterPro" id="IPR032710">
    <property type="entry name" value="NTF2-like_dom_sf"/>
</dbReference>
<keyword evidence="5" id="KW-0804">Transcription</keyword>
<feature type="domain" description="RNA polymerase sigma-70 region 2" evidence="6">
    <location>
        <begin position="11"/>
        <end position="74"/>
    </location>
</feature>
<evidence type="ECO:0000256" key="4">
    <source>
        <dbReference type="ARBA" id="ARBA00023082"/>
    </source>
</evidence>
<gene>
    <name evidence="8" type="ORF">B7R54_00465</name>
</gene>
<dbReference type="SUPFAM" id="SSF88946">
    <property type="entry name" value="Sigma2 domain of RNA polymerase sigma factors"/>
    <property type="match status" value="1"/>
</dbReference>
<dbReference type="PANTHER" id="PTHR30173">
    <property type="entry name" value="SIGMA 19 FACTOR"/>
    <property type="match status" value="1"/>
</dbReference>
<dbReference type="NCBIfam" id="TIGR02937">
    <property type="entry name" value="sigma70-ECF"/>
    <property type="match status" value="1"/>
</dbReference>
<keyword evidence="9" id="KW-1185">Reference proteome</keyword>
<dbReference type="OrthoDB" id="3211555at2"/>
<proteinExistence type="inferred from homology"/>
<organism evidence="8 9">
    <name type="scientific">Subtercola boreus</name>
    <dbReference type="NCBI Taxonomy" id="120213"/>
    <lineage>
        <taxon>Bacteria</taxon>
        <taxon>Bacillati</taxon>
        <taxon>Actinomycetota</taxon>
        <taxon>Actinomycetes</taxon>
        <taxon>Micrococcales</taxon>
        <taxon>Microbacteriaceae</taxon>
        <taxon>Subtercola</taxon>
    </lineage>
</organism>
<dbReference type="Proteomes" id="UP000256486">
    <property type="component" value="Unassembled WGS sequence"/>
</dbReference>
<dbReference type="InterPro" id="IPR013249">
    <property type="entry name" value="RNA_pol_sigma70_r4_t2"/>
</dbReference>
<evidence type="ECO:0000259" key="7">
    <source>
        <dbReference type="Pfam" id="PF08281"/>
    </source>
</evidence>
<sequence>MIGDNDADAAERRQLASLAYRMLGTVADAEDAVQETYLRWYRLPASERDAVANRAAWLTRAAGRVCLDALGTARARRERYVGEWLPEPLPAFAGGGASGAVRAANGSGDPLEEAALDESVSTALLVVLEMMTPAERVVFVLHDVFAVPFADIAEVVGRSAAAVRQLAVSARRRVSEDRRGEVSPRQHAEVARAFGAAARGGDIATLMTLLDPDVVVRSDSGGFVSAARHPVRGASNVARFLLGVLRKNPGAVVEERLTADGLGYVTVVSGRVTGVATLAVRAGRIVDVWMVLNPEKLTSWN</sequence>
<evidence type="ECO:0000256" key="3">
    <source>
        <dbReference type="ARBA" id="ARBA00023015"/>
    </source>
</evidence>
<evidence type="ECO:0000313" key="8">
    <source>
        <dbReference type="EMBL" id="RFA07853.1"/>
    </source>
</evidence>
<dbReference type="InterPro" id="IPR013324">
    <property type="entry name" value="RNA_pol_sigma_r3/r4-like"/>
</dbReference>
<keyword evidence="4" id="KW-0731">Sigma factor</keyword>
<dbReference type="NCBIfam" id="NF007214">
    <property type="entry name" value="PRK09636.1"/>
    <property type="match status" value="1"/>
</dbReference>
<dbReference type="InterPro" id="IPR036388">
    <property type="entry name" value="WH-like_DNA-bd_sf"/>
</dbReference>
<dbReference type="Gene3D" id="1.10.1740.10">
    <property type="match status" value="1"/>
</dbReference>
<dbReference type="EMBL" id="NBWZ01000001">
    <property type="protein sequence ID" value="RFA07853.1"/>
    <property type="molecule type" value="Genomic_DNA"/>
</dbReference>
<reference evidence="8 9" key="1">
    <citation type="submission" date="2017-04" db="EMBL/GenBank/DDBJ databases">
        <title>Comparative genome analysis of Subtercola boreus.</title>
        <authorList>
            <person name="Cho Y.-J."/>
            <person name="Cho A."/>
            <person name="Kim O.-S."/>
            <person name="Lee J.-I."/>
        </authorList>
    </citation>
    <scope>NUCLEOTIDE SEQUENCE [LARGE SCALE GENOMIC DNA]</scope>
    <source>
        <strain evidence="8 9">K300</strain>
    </source>
</reference>
<evidence type="ECO:0000313" key="9">
    <source>
        <dbReference type="Proteomes" id="UP000256486"/>
    </source>
</evidence>
<comment type="caution">
    <text evidence="8">The sequence shown here is derived from an EMBL/GenBank/DDBJ whole genome shotgun (WGS) entry which is preliminary data.</text>
</comment>
<dbReference type="Gene3D" id="3.10.450.50">
    <property type="match status" value="1"/>
</dbReference>
<dbReference type="RefSeq" id="WP_116413274.1">
    <property type="nucleotide sequence ID" value="NZ_NBWZ01000001.1"/>
</dbReference>
<feature type="domain" description="RNA polymerase sigma factor 70 region 4 type 2" evidence="7">
    <location>
        <begin position="123"/>
        <end position="173"/>
    </location>
</feature>
<name>A0A3E0VE72_9MICO</name>
<dbReference type="GO" id="GO:0006352">
    <property type="term" value="P:DNA-templated transcription initiation"/>
    <property type="evidence" value="ECO:0007669"/>
    <property type="project" value="InterPro"/>
</dbReference>
<evidence type="ECO:0000256" key="1">
    <source>
        <dbReference type="ARBA" id="ARBA00010641"/>
    </source>
</evidence>
<comment type="subunit">
    <text evidence="2">Interacts transiently with the RNA polymerase catalytic core formed by RpoA, RpoB, RpoC and RpoZ (2 alpha, 1 beta, 1 beta' and 1 omega subunit) to form the RNA polymerase holoenzyme that can initiate transcription.</text>
</comment>
<dbReference type="Pfam" id="PF08281">
    <property type="entry name" value="Sigma70_r4_2"/>
    <property type="match status" value="1"/>
</dbReference>
<dbReference type="AlphaFoldDB" id="A0A3E0VE72"/>
<comment type="similarity">
    <text evidence="1">Belongs to the sigma-70 factor family. ECF subfamily.</text>
</comment>
<keyword evidence="3" id="KW-0805">Transcription regulation</keyword>
<dbReference type="Gene3D" id="1.10.10.10">
    <property type="entry name" value="Winged helix-like DNA-binding domain superfamily/Winged helix DNA-binding domain"/>
    <property type="match status" value="1"/>
</dbReference>